<dbReference type="PROSITE" id="PS00211">
    <property type="entry name" value="ABC_TRANSPORTER_1"/>
    <property type="match status" value="1"/>
</dbReference>
<dbReference type="InterPro" id="IPR039421">
    <property type="entry name" value="Type_1_exporter"/>
</dbReference>
<gene>
    <name evidence="12" type="ORF">SAMN05216548_12425</name>
</gene>
<evidence type="ECO:0000256" key="6">
    <source>
        <dbReference type="ARBA" id="ARBA00022840"/>
    </source>
</evidence>
<keyword evidence="7 9" id="KW-1133">Transmembrane helix</keyword>
<feature type="domain" description="ABC transporter" evidence="10">
    <location>
        <begin position="365"/>
        <end position="599"/>
    </location>
</feature>
<dbReference type="Pfam" id="PF00664">
    <property type="entry name" value="ABC_membrane"/>
    <property type="match status" value="1"/>
</dbReference>
<dbReference type="AlphaFoldDB" id="A0A1H9Q1P1"/>
<evidence type="ECO:0000256" key="8">
    <source>
        <dbReference type="ARBA" id="ARBA00023136"/>
    </source>
</evidence>
<feature type="transmembrane region" description="Helical" evidence="9">
    <location>
        <begin position="274"/>
        <end position="293"/>
    </location>
</feature>
<proteinExistence type="inferred from homology"/>
<feature type="domain" description="ABC transmembrane type-1" evidence="11">
    <location>
        <begin position="50"/>
        <end position="331"/>
    </location>
</feature>
<dbReference type="PROSITE" id="PS50929">
    <property type="entry name" value="ABC_TM1F"/>
    <property type="match status" value="1"/>
</dbReference>
<dbReference type="SUPFAM" id="SSF52540">
    <property type="entry name" value="P-loop containing nucleoside triphosphate hydrolases"/>
    <property type="match status" value="1"/>
</dbReference>
<comment type="similarity">
    <text evidence="2">Belongs to the ABC transporter superfamily.</text>
</comment>
<evidence type="ECO:0000256" key="5">
    <source>
        <dbReference type="ARBA" id="ARBA00022741"/>
    </source>
</evidence>
<dbReference type="RefSeq" id="WP_238858436.1">
    <property type="nucleotide sequence ID" value="NZ_FOFG01000024.1"/>
</dbReference>
<feature type="transmembrane region" description="Helical" evidence="9">
    <location>
        <begin position="190"/>
        <end position="208"/>
    </location>
</feature>
<dbReference type="EMBL" id="FOFG01000024">
    <property type="protein sequence ID" value="SER54381.1"/>
    <property type="molecule type" value="Genomic_DNA"/>
</dbReference>
<dbReference type="GO" id="GO:0005524">
    <property type="term" value="F:ATP binding"/>
    <property type="evidence" value="ECO:0007669"/>
    <property type="project" value="UniProtKB-KW"/>
</dbReference>
<dbReference type="SMART" id="SM00382">
    <property type="entry name" value="AAA"/>
    <property type="match status" value="1"/>
</dbReference>
<keyword evidence="6 12" id="KW-0067">ATP-binding</keyword>
<dbReference type="InterPro" id="IPR011527">
    <property type="entry name" value="ABC1_TM_dom"/>
</dbReference>
<evidence type="ECO:0000256" key="2">
    <source>
        <dbReference type="ARBA" id="ARBA00005417"/>
    </source>
</evidence>
<accession>A0A1H9Q1P1</accession>
<evidence type="ECO:0000256" key="1">
    <source>
        <dbReference type="ARBA" id="ARBA00004651"/>
    </source>
</evidence>
<name>A0A1H9Q1P1_9HYPH</name>
<evidence type="ECO:0000256" key="7">
    <source>
        <dbReference type="ARBA" id="ARBA00022989"/>
    </source>
</evidence>
<keyword evidence="5" id="KW-0547">Nucleotide-binding</keyword>
<keyword evidence="8 9" id="KW-0472">Membrane</keyword>
<organism evidence="12 13">
    <name type="scientific">Faunimonas pinastri</name>
    <dbReference type="NCBI Taxonomy" id="1855383"/>
    <lineage>
        <taxon>Bacteria</taxon>
        <taxon>Pseudomonadati</taxon>
        <taxon>Pseudomonadota</taxon>
        <taxon>Alphaproteobacteria</taxon>
        <taxon>Hyphomicrobiales</taxon>
        <taxon>Afifellaceae</taxon>
        <taxon>Faunimonas</taxon>
    </lineage>
</organism>
<dbReference type="SUPFAM" id="SSF90123">
    <property type="entry name" value="ABC transporter transmembrane region"/>
    <property type="match status" value="1"/>
</dbReference>
<evidence type="ECO:0000256" key="3">
    <source>
        <dbReference type="ARBA" id="ARBA00022448"/>
    </source>
</evidence>
<dbReference type="InterPro" id="IPR017871">
    <property type="entry name" value="ABC_transporter-like_CS"/>
</dbReference>
<feature type="transmembrane region" description="Helical" evidence="9">
    <location>
        <begin position="44"/>
        <end position="64"/>
    </location>
</feature>
<dbReference type="InterPro" id="IPR003593">
    <property type="entry name" value="AAA+_ATPase"/>
</dbReference>
<keyword evidence="3" id="KW-0813">Transport</keyword>
<dbReference type="CDD" id="cd07346">
    <property type="entry name" value="ABC_6TM_exporters"/>
    <property type="match status" value="1"/>
</dbReference>
<evidence type="ECO:0000259" key="10">
    <source>
        <dbReference type="PROSITE" id="PS50893"/>
    </source>
</evidence>
<dbReference type="GO" id="GO:0005886">
    <property type="term" value="C:plasma membrane"/>
    <property type="evidence" value="ECO:0007669"/>
    <property type="project" value="UniProtKB-SubCell"/>
</dbReference>
<dbReference type="InterPro" id="IPR036640">
    <property type="entry name" value="ABC1_TM_sf"/>
</dbReference>
<sequence>MNKPVGAGEPSPGRADAAMAFTATPPAYLRSSLAFAIHYVRQRALLFLSLALVATAASSCSVGVQYGMKLLVDALSGSQASHSAAWWALGLFLALIAGEAVLWRSSGWLAARTTIAVGVDIRLDLLTYMTGHPIRYFQDNLAGALGHRITATAGAFGLLTNRSVWDVAPPVINFVGAIIIFAAFDIWMAVTLGLFAVAITAGLILFGIRGRPLHRAYAEQAGRVGGELIDVITNIWAIKAFSAQNRERERLTGAFTAEARAQRRSWMYTETSRVLHDVLLLIMAGTMLIWSLVLWERGAISAGDVVVVSAMTFRILHGSRDLALALVDMTQQLTYLGETLKIVGQPHAIADAPQARPFHRKEGRITFRDVTFGYTAGRPVYRRLNLEIPAGQTVGIVGPSGTGKSTLVHLVQRLHEVDEGVILIDGQPLAGITQDSLRAAIAVVPQEVSLFHRSVMENIRFARPGATDAAVTAAARAAYCHDFICNLPDGYETLVGERGTKLSGGQRQRVGIARAFLKDAPVLILDEATSALDTQSEMEVQSALSELMRDRTVLAVAHRLSTVVGLDRILVLMDGTIVEDGPPDELRRGNGIFAHMWSLQAKGLAVEEVERNETAKVSTDRGGPTLGLHA</sequence>
<keyword evidence="13" id="KW-1185">Reference proteome</keyword>
<dbReference type="GO" id="GO:0140359">
    <property type="term" value="F:ABC-type transporter activity"/>
    <property type="evidence" value="ECO:0007669"/>
    <property type="project" value="InterPro"/>
</dbReference>
<dbReference type="PANTHER" id="PTHR24221">
    <property type="entry name" value="ATP-BINDING CASSETTE SUB-FAMILY B"/>
    <property type="match status" value="1"/>
</dbReference>
<dbReference type="FunFam" id="3.40.50.300:FF:000287">
    <property type="entry name" value="Multidrug ABC transporter ATP-binding protein"/>
    <property type="match status" value="1"/>
</dbReference>
<feature type="transmembrane region" description="Helical" evidence="9">
    <location>
        <begin position="164"/>
        <end position="184"/>
    </location>
</feature>
<evidence type="ECO:0000256" key="9">
    <source>
        <dbReference type="SAM" id="Phobius"/>
    </source>
</evidence>
<comment type="subcellular location">
    <subcellularLocation>
        <location evidence="1">Cell membrane</location>
        <topology evidence="1">Multi-pass membrane protein</topology>
    </subcellularLocation>
</comment>
<dbReference type="Gene3D" id="3.40.50.300">
    <property type="entry name" value="P-loop containing nucleotide triphosphate hydrolases"/>
    <property type="match status" value="1"/>
</dbReference>
<keyword evidence="4 9" id="KW-0812">Transmembrane</keyword>
<evidence type="ECO:0000259" key="11">
    <source>
        <dbReference type="PROSITE" id="PS50929"/>
    </source>
</evidence>
<dbReference type="PANTHER" id="PTHR24221:SF632">
    <property type="entry name" value="ATP-DEPENDENT LIPID A-CORE FLIPPASE"/>
    <property type="match status" value="1"/>
</dbReference>
<protein>
    <submittedName>
        <fullName evidence="12">ATP-binding cassette, subfamily B</fullName>
    </submittedName>
</protein>
<evidence type="ECO:0000313" key="13">
    <source>
        <dbReference type="Proteomes" id="UP000199647"/>
    </source>
</evidence>
<dbReference type="PROSITE" id="PS50893">
    <property type="entry name" value="ABC_TRANSPORTER_2"/>
    <property type="match status" value="1"/>
</dbReference>
<dbReference type="Pfam" id="PF00005">
    <property type="entry name" value="ABC_tran"/>
    <property type="match status" value="1"/>
</dbReference>
<dbReference type="Gene3D" id="1.20.1560.10">
    <property type="entry name" value="ABC transporter type 1, transmembrane domain"/>
    <property type="match status" value="1"/>
</dbReference>
<dbReference type="GO" id="GO:0016887">
    <property type="term" value="F:ATP hydrolysis activity"/>
    <property type="evidence" value="ECO:0007669"/>
    <property type="project" value="InterPro"/>
</dbReference>
<dbReference type="InterPro" id="IPR003439">
    <property type="entry name" value="ABC_transporter-like_ATP-bd"/>
</dbReference>
<dbReference type="Proteomes" id="UP000199647">
    <property type="component" value="Unassembled WGS sequence"/>
</dbReference>
<evidence type="ECO:0000313" key="12">
    <source>
        <dbReference type="EMBL" id="SER54381.1"/>
    </source>
</evidence>
<dbReference type="STRING" id="1855383.SAMN05216548_12425"/>
<reference evidence="12 13" key="1">
    <citation type="submission" date="2016-10" db="EMBL/GenBank/DDBJ databases">
        <authorList>
            <person name="de Groot N.N."/>
        </authorList>
    </citation>
    <scope>NUCLEOTIDE SEQUENCE [LARGE SCALE GENOMIC DNA]</scope>
    <source>
        <strain evidence="12 13">A52C2</strain>
    </source>
</reference>
<feature type="transmembrane region" description="Helical" evidence="9">
    <location>
        <begin position="84"/>
        <end position="103"/>
    </location>
</feature>
<evidence type="ECO:0000256" key="4">
    <source>
        <dbReference type="ARBA" id="ARBA00022692"/>
    </source>
</evidence>
<dbReference type="InterPro" id="IPR027417">
    <property type="entry name" value="P-loop_NTPase"/>
</dbReference>
<dbReference type="GO" id="GO:0034040">
    <property type="term" value="F:ATPase-coupled lipid transmembrane transporter activity"/>
    <property type="evidence" value="ECO:0007669"/>
    <property type="project" value="TreeGrafter"/>
</dbReference>